<evidence type="ECO:0000256" key="3">
    <source>
        <dbReference type="ARBA" id="ARBA00022519"/>
    </source>
</evidence>
<keyword evidence="7" id="KW-0813">Transport</keyword>
<keyword evidence="6 7" id="KW-0472">Membrane</keyword>
<evidence type="ECO:0000256" key="5">
    <source>
        <dbReference type="ARBA" id="ARBA00022989"/>
    </source>
</evidence>
<protein>
    <recommendedName>
        <fullName evidence="7">TRAP transporter large permease protein</fullName>
    </recommendedName>
</protein>
<feature type="transmembrane region" description="Helical" evidence="7">
    <location>
        <begin position="213"/>
        <end position="235"/>
    </location>
</feature>
<dbReference type="AlphaFoldDB" id="A0A1G8D266"/>
<evidence type="ECO:0000313" key="10">
    <source>
        <dbReference type="Proteomes" id="UP000198607"/>
    </source>
</evidence>
<gene>
    <name evidence="9" type="ORF">SAMN05660652_01800</name>
</gene>
<dbReference type="Proteomes" id="UP000198607">
    <property type="component" value="Unassembled WGS sequence"/>
</dbReference>
<evidence type="ECO:0000256" key="4">
    <source>
        <dbReference type="ARBA" id="ARBA00022692"/>
    </source>
</evidence>
<feature type="transmembrane region" description="Helical" evidence="7">
    <location>
        <begin position="358"/>
        <end position="380"/>
    </location>
</feature>
<accession>A0A1G8D266</accession>
<dbReference type="EMBL" id="FNCY01000006">
    <property type="protein sequence ID" value="SDH51603.1"/>
    <property type="molecule type" value="Genomic_DNA"/>
</dbReference>
<evidence type="ECO:0000313" key="9">
    <source>
        <dbReference type="EMBL" id="SDH51603.1"/>
    </source>
</evidence>
<evidence type="ECO:0000259" key="8">
    <source>
        <dbReference type="Pfam" id="PF06808"/>
    </source>
</evidence>
<comment type="similarity">
    <text evidence="7">Belongs to the TRAP transporter large permease family.</text>
</comment>
<feature type="transmembrane region" description="Helical" evidence="7">
    <location>
        <begin position="135"/>
        <end position="158"/>
    </location>
</feature>
<feature type="transmembrane region" description="Helical" evidence="7">
    <location>
        <begin position="271"/>
        <end position="293"/>
    </location>
</feature>
<dbReference type="PANTHER" id="PTHR33362:SF3">
    <property type="entry name" value="SIALIC ACID TRAP TRANSPORTER PERMEASE PROTEIN SIAT"/>
    <property type="match status" value="1"/>
</dbReference>
<feature type="transmembrane region" description="Helical" evidence="7">
    <location>
        <begin position="47"/>
        <end position="66"/>
    </location>
</feature>
<feature type="transmembrane region" description="Helical" evidence="7">
    <location>
        <begin position="241"/>
        <end position="259"/>
    </location>
</feature>
<sequence length="428" mass="45127">MGVFILFTTFIICLVIGVPVAICLGVSSAAYLLFHADIPLVVFAQKIYAGVDSFVLLCIPGFIMAGNLMNGGGITDRIIRFASAGVGWIRGGLGLTNVAGSMLFAGISGTAVAEAASIGAVMIPGMKKEGYPIEFAAAITAAASTVGPIIPPSVPMIIVGALTGVSVGRMFMAGAIPGILLGLGMMLVCYILAVKNNYPRRPWKGWKELWDSFLGAFWALMLTALIVGGLLSGIVTPTETALLACVYAFIVGVFFYKGITIRQVPKIVIDSAITSAALLALVGIANVFGWIMAAEQIPQTIATTMLSITNDRTMIILLINILLLIVGMFMETIAALIILFPTLMAVATGVGIDPVHFATFAVLNLMIGLTTPPVGVCLFVCANIAKEPLWPVIKAIFPFLVGNIIVLFLVSYIPQLSLWLPNLLFGVK</sequence>
<comment type="subcellular location">
    <subcellularLocation>
        <location evidence="1 7">Cell inner membrane</location>
        <topology evidence="1 7">Multi-pass membrane protein</topology>
    </subcellularLocation>
</comment>
<organism evidence="9 10">
    <name type="scientific">Propionivibrio dicarboxylicus</name>
    <dbReference type="NCBI Taxonomy" id="83767"/>
    <lineage>
        <taxon>Bacteria</taxon>
        <taxon>Pseudomonadati</taxon>
        <taxon>Pseudomonadota</taxon>
        <taxon>Betaproteobacteria</taxon>
        <taxon>Rhodocyclales</taxon>
        <taxon>Rhodocyclaceae</taxon>
        <taxon>Propionivibrio</taxon>
    </lineage>
</organism>
<dbReference type="RefSeq" id="WP_091936749.1">
    <property type="nucleotide sequence ID" value="NZ_FNCY01000006.1"/>
</dbReference>
<keyword evidence="5 7" id="KW-1133">Transmembrane helix</keyword>
<dbReference type="Pfam" id="PF06808">
    <property type="entry name" value="DctM"/>
    <property type="match status" value="1"/>
</dbReference>
<dbReference type="InterPro" id="IPR004681">
    <property type="entry name" value="TRAP_DctM"/>
</dbReference>
<keyword evidence="4 7" id="KW-0812">Transmembrane</keyword>
<feature type="transmembrane region" description="Helical" evidence="7">
    <location>
        <begin position="392"/>
        <end position="413"/>
    </location>
</feature>
<proteinExistence type="inferred from homology"/>
<evidence type="ECO:0000256" key="7">
    <source>
        <dbReference type="RuleBase" id="RU369079"/>
    </source>
</evidence>
<feature type="transmembrane region" description="Helical" evidence="7">
    <location>
        <begin position="170"/>
        <end position="193"/>
    </location>
</feature>
<reference evidence="9 10" key="1">
    <citation type="submission" date="2016-10" db="EMBL/GenBank/DDBJ databases">
        <authorList>
            <person name="de Groot N.N."/>
        </authorList>
    </citation>
    <scope>NUCLEOTIDE SEQUENCE [LARGE SCALE GENOMIC DNA]</scope>
    <source>
        <strain evidence="9 10">DSM 5885</strain>
    </source>
</reference>
<dbReference type="STRING" id="83767.SAMN05660652_01800"/>
<feature type="domain" description="TRAP C4-dicarboxylate transport system permease DctM subunit" evidence="8">
    <location>
        <begin position="8"/>
        <end position="416"/>
    </location>
</feature>
<feature type="transmembrane region" description="Helical" evidence="7">
    <location>
        <begin position="102"/>
        <end position="123"/>
    </location>
</feature>
<dbReference type="NCBIfam" id="TIGR00786">
    <property type="entry name" value="dctM"/>
    <property type="match status" value="1"/>
</dbReference>
<dbReference type="InterPro" id="IPR010656">
    <property type="entry name" value="DctM"/>
</dbReference>
<feature type="transmembrane region" description="Helical" evidence="7">
    <location>
        <begin position="313"/>
        <end position="330"/>
    </location>
</feature>
<comment type="function">
    <text evidence="7">Part of the tripartite ATP-independent periplasmic (TRAP) transport system.</text>
</comment>
<evidence type="ECO:0000256" key="1">
    <source>
        <dbReference type="ARBA" id="ARBA00004429"/>
    </source>
</evidence>
<keyword evidence="2" id="KW-1003">Cell membrane</keyword>
<evidence type="ECO:0000256" key="6">
    <source>
        <dbReference type="ARBA" id="ARBA00023136"/>
    </source>
</evidence>
<dbReference type="GO" id="GO:0005886">
    <property type="term" value="C:plasma membrane"/>
    <property type="evidence" value="ECO:0007669"/>
    <property type="project" value="UniProtKB-SubCell"/>
</dbReference>
<keyword evidence="3 7" id="KW-0997">Cell inner membrane</keyword>
<keyword evidence="10" id="KW-1185">Reference proteome</keyword>
<dbReference type="PANTHER" id="PTHR33362">
    <property type="entry name" value="SIALIC ACID TRAP TRANSPORTER PERMEASE PROTEIN SIAT-RELATED"/>
    <property type="match status" value="1"/>
</dbReference>
<comment type="subunit">
    <text evidence="7">The complex comprises the extracytoplasmic solute receptor protein and the two transmembrane proteins.</text>
</comment>
<dbReference type="PIRSF" id="PIRSF006066">
    <property type="entry name" value="HI0050"/>
    <property type="match status" value="1"/>
</dbReference>
<feature type="transmembrane region" description="Helical" evidence="7">
    <location>
        <begin position="335"/>
        <end position="352"/>
    </location>
</feature>
<name>A0A1G8D266_9RHOO</name>
<dbReference type="GO" id="GO:0022857">
    <property type="term" value="F:transmembrane transporter activity"/>
    <property type="evidence" value="ECO:0007669"/>
    <property type="project" value="UniProtKB-UniRule"/>
</dbReference>
<evidence type="ECO:0000256" key="2">
    <source>
        <dbReference type="ARBA" id="ARBA00022475"/>
    </source>
</evidence>
<dbReference type="OrthoDB" id="9777699at2"/>